<dbReference type="GO" id="GO:0031047">
    <property type="term" value="P:regulatory ncRNA-mediated gene silencing"/>
    <property type="evidence" value="ECO:0007669"/>
    <property type="project" value="InterPro"/>
</dbReference>
<dbReference type="AlphaFoldDB" id="A0A9R0IR66"/>
<name>A0A9R0IR66_SPIOL</name>
<proteinExistence type="predicted"/>
<feature type="compositionally biased region" description="Basic and acidic residues" evidence="1">
    <location>
        <begin position="170"/>
        <end position="182"/>
    </location>
</feature>
<feature type="region of interest" description="Disordered" evidence="1">
    <location>
        <begin position="1"/>
        <end position="53"/>
    </location>
</feature>
<dbReference type="PANTHER" id="PTHR46619">
    <property type="entry name" value="RNA RECOGNITION MOTIF XS DOMAIN PROTEIN-RELATED"/>
    <property type="match status" value="1"/>
</dbReference>
<evidence type="ECO:0000256" key="1">
    <source>
        <dbReference type="SAM" id="MobiDB-lite"/>
    </source>
</evidence>
<feature type="domain" description="XS" evidence="2">
    <location>
        <begin position="815"/>
        <end position="944"/>
    </location>
</feature>
<feature type="compositionally biased region" description="Polar residues" evidence="1">
    <location>
        <begin position="660"/>
        <end position="678"/>
    </location>
</feature>
<dbReference type="RefSeq" id="XP_021854068.1">
    <property type="nucleotide sequence ID" value="XM_021998376.1"/>
</dbReference>
<protein>
    <submittedName>
        <fullName evidence="4 5">Uncharacterized protein LOC110793498</fullName>
    </submittedName>
</protein>
<dbReference type="Proteomes" id="UP000813463">
    <property type="component" value="Chromosome 4"/>
</dbReference>
<keyword evidence="3" id="KW-1185">Reference proteome</keyword>
<reference evidence="3" key="1">
    <citation type="journal article" date="2021" name="Nat. Commun.">
        <title>Genomic analyses provide insights into spinach domestication and the genetic basis of agronomic traits.</title>
        <authorList>
            <person name="Cai X."/>
            <person name="Sun X."/>
            <person name="Xu C."/>
            <person name="Sun H."/>
            <person name="Wang X."/>
            <person name="Ge C."/>
            <person name="Zhang Z."/>
            <person name="Wang Q."/>
            <person name="Fei Z."/>
            <person name="Jiao C."/>
            <person name="Wang Q."/>
        </authorList>
    </citation>
    <scope>NUCLEOTIDE SEQUENCE [LARGE SCALE GENOMIC DNA]</scope>
    <source>
        <strain evidence="3">cv. Varoflay</strain>
    </source>
</reference>
<gene>
    <name evidence="4 5" type="primary">LOC110793498</name>
</gene>
<dbReference type="InterPro" id="IPR038588">
    <property type="entry name" value="XS_domain_sf"/>
</dbReference>
<evidence type="ECO:0000313" key="3">
    <source>
        <dbReference type="Proteomes" id="UP000813463"/>
    </source>
</evidence>
<dbReference type="Gene3D" id="3.30.70.2890">
    <property type="entry name" value="XS domain"/>
    <property type="match status" value="1"/>
</dbReference>
<accession>A0A9R0IR66</accession>
<evidence type="ECO:0000313" key="4">
    <source>
        <dbReference type="RefSeq" id="XP_021854068.1"/>
    </source>
</evidence>
<dbReference type="PANTHER" id="PTHR46619:SF2">
    <property type="entry name" value="XS DOMAIN PROTEIN"/>
    <property type="match status" value="1"/>
</dbReference>
<dbReference type="KEGG" id="soe:110793498"/>
<feature type="region of interest" description="Disordered" evidence="1">
    <location>
        <begin position="644"/>
        <end position="678"/>
    </location>
</feature>
<dbReference type="Pfam" id="PF03468">
    <property type="entry name" value="XS"/>
    <property type="match status" value="1"/>
</dbReference>
<feature type="region of interest" description="Disordered" evidence="1">
    <location>
        <begin position="85"/>
        <end position="110"/>
    </location>
</feature>
<dbReference type="InterPro" id="IPR005380">
    <property type="entry name" value="XS_domain"/>
</dbReference>
<dbReference type="RefSeq" id="XP_021854069.1">
    <property type="nucleotide sequence ID" value="XM_021998377.1"/>
</dbReference>
<evidence type="ECO:0000259" key="2">
    <source>
        <dbReference type="Pfam" id="PF03468"/>
    </source>
</evidence>
<dbReference type="OrthoDB" id="777694at2759"/>
<sequence length="973" mass="112584">MSRRHEDMRLKPSIVPARDHRDDLEQETYFTSRRGSTREDLPMRSRRSLSPEEMVERSRRIVNRDRRSNSLERRREYEEHIDRVRGGGGHMLSRSPPIQHSQKREHVDERAFGTSPTSMRIHGKLEYPEYVEYSNLNTKPRQPYNYDDHMDVVKQNDFSARRSGTSGHHSKVDSQTMDRDVGLRPPNHGFASRYSEPSSGNYSTTDIHRVKDENTRYQDAISHEKLVKDVYYKDGDQSAYYSRESHYVDSPLSQIKDFGSEDLLKNIPSTSSTMMGRGEYLTKVRDVRTLPPDVYPKRYGKDLESRVSDDYGQRILSDTRRGYETICRDAKCYACDAYKSSRPERKDYQYPEIRVRGDDEIGYAIQEKVYTKPQYAREGHDYRDSLRPDRMDSTVENIAKGEGSYSSSRRLIKDTGVREFDVIQKEMAPDYVDKRRSSSALIQVGEYLDTGYPHAELTRKASNHRHVSDLGGSHEHEFEDPYLDYGYGRYAQNGSDRTRLKNPSDFKNVELQRITEGYDRKKADEPVDRGRVFKRKYSIDEEVNRMDSRTEIRSKWNTLIGSDDFHDYQVEWTSRKPNVIHSKRPSGYERSHYYEEEQMPDGTYSRQDSVNVDWTSYEDQSESIQENSGKPYKMGNRHFKGYTKSESSKSYSHVHHSHPRNTCNKQQNLRQRNDNGNNMAIPAQAADIIEDSGVPWKPEPSEDTDGFKQRIQTAFLDFSKRFNENPTARKLYKEEGKAGSLFCVVCRRSASKEFLNTKALATHAYMSHKSGLRPHHLGLHRAICFLMGWNTMPDPDSGTWVPEILPKPEALAQKEDLILWPPVVIVHNISLSNNDHNKWKLINIDALGEFLRVKGFHLGKMKICLGNPGDHSVMLVKFLGTFSGLQEAERLHKLFLGRNHGRVDFDEAISGTGPVDELMQGDDPVEKVQDMLLYGYMGISDDLDSVDFDTKKRCSVKSKKEIHELADAPVKHE</sequence>
<organism evidence="3 5">
    <name type="scientific">Spinacia oleracea</name>
    <name type="common">Spinach</name>
    <dbReference type="NCBI Taxonomy" id="3562"/>
    <lineage>
        <taxon>Eukaryota</taxon>
        <taxon>Viridiplantae</taxon>
        <taxon>Streptophyta</taxon>
        <taxon>Embryophyta</taxon>
        <taxon>Tracheophyta</taxon>
        <taxon>Spermatophyta</taxon>
        <taxon>Magnoliopsida</taxon>
        <taxon>eudicotyledons</taxon>
        <taxon>Gunneridae</taxon>
        <taxon>Pentapetalae</taxon>
        <taxon>Caryophyllales</taxon>
        <taxon>Chenopodiaceae</taxon>
        <taxon>Chenopodioideae</taxon>
        <taxon>Anserineae</taxon>
        <taxon>Spinacia</taxon>
    </lineage>
</organism>
<feature type="compositionally biased region" description="Basic and acidic residues" evidence="1">
    <location>
        <begin position="1"/>
        <end position="10"/>
    </location>
</feature>
<feature type="region of interest" description="Disordered" evidence="1">
    <location>
        <begin position="160"/>
        <end position="184"/>
    </location>
</feature>
<evidence type="ECO:0000313" key="5">
    <source>
        <dbReference type="RefSeq" id="XP_021854069.1"/>
    </source>
</evidence>
<reference evidence="4 5" key="2">
    <citation type="submission" date="2025-04" db="UniProtKB">
        <authorList>
            <consortium name="RefSeq"/>
        </authorList>
    </citation>
    <scope>IDENTIFICATION</scope>
</reference>
<dbReference type="GeneID" id="110793498"/>